<organism evidence="1 2">
    <name type="scientific">Crepidotus variabilis</name>
    <dbReference type="NCBI Taxonomy" id="179855"/>
    <lineage>
        <taxon>Eukaryota</taxon>
        <taxon>Fungi</taxon>
        <taxon>Dikarya</taxon>
        <taxon>Basidiomycota</taxon>
        <taxon>Agaricomycotina</taxon>
        <taxon>Agaricomycetes</taxon>
        <taxon>Agaricomycetidae</taxon>
        <taxon>Agaricales</taxon>
        <taxon>Agaricineae</taxon>
        <taxon>Crepidotaceae</taxon>
        <taxon>Crepidotus</taxon>
    </lineage>
</organism>
<keyword evidence="2" id="KW-1185">Reference proteome</keyword>
<protein>
    <submittedName>
        <fullName evidence="1">Uncharacterized protein</fullName>
    </submittedName>
</protein>
<dbReference type="Proteomes" id="UP000807306">
    <property type="component" value="Unassembled WGS sequence"/>
</dbReference>
<dbReference type="AlphaFoldDB" id="A0A9P6E6K6"/>
<name>A0A9P6E6K6_9AGAR</name>
<accession>A0A9P6E6K6</accession>
<evidence type="ECO:0000313" key="1">
    <source>
        <dbReference type="EMBL" id="KAF9523477.1"/>
    </source>
</evidence>
<comment type="caution">
    <text evidence="1">The sequence shown here is derived from an EMBL/GenBank/DDBJ whole genome shotgun (WGS) entry which is preliminary data.</text>
</comment>
<reference evidence="1" key="1">
    <citation type="submission" date="2020-11" db="EMBL/GenBank/DDBJ databases">
        <authorList>
            <consortium name="DOE Joint Genome Institute"/>
            <person name="Ahrendt S."/>
            <person name="Riley R."/>
            <person name="Andreopoulos W."/>
            <person name="Labutti K."/>
            <person name="Pangilinan J."/>
            <person name="Ruiz-Duenas F.J."/>
            <person name="Barrasa J.M."/>
            <person name="Sanchez-Garcia M."/>
            <person name="Camarero S."/>
            <person name="Miyauchi S."/>
            <person name="Serrano A."/>
            <person name="Linde D."/>
            <person name="Babiker R."/>
            <person name="Drula E."/>
            <person name="Ayuso-Fernandez I."/>
            <person name="Pacheco R."/>
            <person name="Padilla G."/>
            <person name="Ferreira P."/>
            <person name="Barriuso J."/>
            <person name="Kellner H."/>
            <person name="Castanera R."/>
            <person name="Alfaro M."/>
            <person name="Ramirez L."/>
            <person name="Pisabarro A.G."/>
            <person name="Kuo A."/>
            <person name="Tritt A."/>
            <person name="Lipzen A."/>
            <person name="He G."/>
            <person name="Yan M."/>
            <person name="Ng V."/>
            <person name="Cullen D."/>
            <person name="Martin F."/>
            <person name="Rosso M.-N."/>
            <person name="Henrissat B."/>
            <person name="Hibbett D."/>
            <person name="Martinez A.T."/>
            <person name="Grigoriev I.V."/>
        </authorList>
    </citation>
    <scope>NUCLEOTIDE SEQUENCE</scope>
    <source>
        <strain evidence="1">CBS 506.95</strain>
    </source>
</reference>
<evidence type="ECO:0000313" key="2">
    <source>
        <dbReference type="Proteomes" id="UP000807306"/>
    </source>
</evidence>
<dbReference type="OrthoDB" id="3021279at2759"/>
<proteinExistence type="predicted"/>
<dbReference type="EMBL" id="MU157916">
    <property type="protein sequence ID" value="KAF9523477.1"/>
    <property type="molecule type" value="Genomic_DNA"/>
</dbReference>
<sequence length="302" mass="34458">MAILYTEAPPSYREARLPLELEREIFELAAHEDPKTAYALLLVAKKVHIWIESSLYRVVVKAFHNGVFPSSPFIQKFEDAFHQGVLSPPEVKRQAFYVQHALISRGDALPLLTMCPNIVDLAIWCSIDSHKIEISTMLPLIPIQKLSIRPTYLLKENPDYFRDTTLARSLTHFDMVCVDGPFWADGWKFLSCLPRLTHLAVDGTNVYPTIEGVLRESETITLVVRCPGTVCAPGDKNEDTEYEKRYGEDSRLVFCKYPENPLNCWEGGANGGQDMWNMAESLQQVKKNRIRRLRREACQSRG</sequence>
<gene>
    <name evidence="1" type="ORF">CPB83DRAFT_862755</name>
</gene>